<evidence type="ECO:0000313" key="1">
    <source>
        <dbReference type="EMBL" id="KAI3358184.1"/>
    </source>
</evidence>
<keyword evidence="2" id="KW-1185">Reference proteome</keyword>
<dbReference type="Proteomes" id="UP000831701">
    <property type="component" value="Chromosome 18"/>
</dbReference>
<dbReference type="EMBL" id="CM041548">
    <property type="protein sequence ID" value="KAI3358184.1"/>
    <property type="molecule type" value="Genomic_DNA"/>
</dbReference>
<organism evidence="1 2">
    <name type="scientific">Scortum barcoo</name>
    <name type="common">barcoo grunter</name>
    <dbReference type="NCBI Taxonomy" id="214431"/>
    <lineage>
        <taxon>Eukaryota</taxon>
        <taxon>Metazoa</taxon>
        <taxon>Chordata</taxon>
        <taxon>Craniata</taxon>
        <taxon>Vertebrata</taxon>
        <taxon>Euteleostomi</taxon>
        <taxon>Actinopterygii</taxon>
        <taxon>Neopterygii</taxon>
        <taxon>Teleostei</taxon>
        <taxon>Neoteleostei</taxon>
        <taxon>Acanthomorphata</taxon>
        <taxon>Eupercaria</taxon>
        <taxon>Centrarchiformes</taxon>
        <taxon>Terapontoidei</taxon>
        <taxon>Terapontidae</taxon>
        <taxon>Scortum</taxon>
    </lineage>
</organism>
<comment type="caution">
    <text evidence="1">The sequence shown here is derived from an EMBL/GenBank/DDBJ whole genome shotgun (WGS) entry which is preliminary data.</text>
</comment>
<evidence type="ECO:0000313" key="2">
    <source>
        <dbReference type="Proteomes" id="UP000831701"/>
    </source>
</evidence>
<gene>
    <name evidence="1" type="ORF">L3Q82_003185</name>
</gene>
<protein>
    <submittedName>
        <fullName evidence="1">Uncharacterized protein</fullName>
    </submittedName>
</protein>
<name>A0ACB8VRP9_9TELE</name>
<sequence length="330" mass="37037">MDRLVRRASSVLGCPLDSVEVVGNGRMMAKLSSLLNNTSHPLQDTLTALGSSFMKSLLSSGVPKIPDYVTVAKVQEVVMAFYDSNMETPEPRLDWVDGYNQYGYNGEDFLTFDPKAKKWISANPQAEITKQMWDGNEALNARWKEVLTNICPEWLKMILNYGKSFLQRKDLPSVSLLQKSPSSPVSCHATGFYPDRATLIWRKDGEELHEDVDHGEILPNHDGSFQMSVDLKLSSVTPEDWSRYDCVFHLSGVKDDIVTKLDKAEIRTNWEKPSNMIIPIIAAVAVLAVVLMAAAGFILYKKKKDEESSDAESQQQQSNNNSNEKSSRRL</sequence>
<accession>A0ACB8VRP9</accession>
<proteinExistence type="predicted"/>
<reference evidence="1" key="1">
    <citation type="submission" date="2022-04" db="EMBL/GenBank/DDBJ databases">
        <title>Jade perch genome.</title>
        <authorList>
            <person name="Chao B."/>
        </authorList>
    </citation>
    <scope>NUCLEOTIDE SEQUENCE</scope>
    <source>
        <strain evidence="1">CB-2022</strain>
    </source>
</reference>